<comment type="cofactor">
    <cofactor evidence="1 9">
        <name>Fe(3+)</name>
        <dbReference type="ChEBI" id="CHEBI:29034"/>
    </cofactor>
</comment>
<comment type="similarity">
    <text evidence="4 9">Belongs to the rubredoxin family.</text>
</comment>
<evidence type="ECO:0000256" key="5">
    <source>
        <dbReference type="ARBA" id="ARBA00022448"/>
    </source>
</evidence>
<dbReference type="GO" id="GO:0005506">
    <property type="term" value="F:iron ion binding"/>
    <property type="evidence" value="ECO:0007669"/>
    <property type="project" value="UniProtKB-UniRule"/>
</dbReference>
<protein>
    <recommendedName>
        <fullName evidence="9">Rubredoxin</fullName>
    </recommendedName>
</protein>
<evidence type="ECO:0000259" key="10">
    <source>
        <dbReference type="PROSITE" id="PS50903"/>
    </source>
</evidence>
<evidence type="ECO:0000256" key="3">
    <source>
        <dbReference type="ARBA" id="ARBA00004933"/>
    </source>
</evidence>
<dbReference type="SUPFAM" id="SSF57802">
    <property type="entry name" value="Rubredoxin-like"/>
    <property type="match status" value="1"/>
</dbReference>
<accession>A0A0K8QQY2</accession>
<evidence type="ECO:0000256" key="1">
    <source>
        <dbReference type="ARBA" id="ARBA00001965"/>
    </source>
</evidence>
<dbReference type="Proteomes" id="UP000253740">
    <property type="component" value="Unassembled WGS sequence"/>
</dbReference>
<dbReference type="RefSeq" id="WP_062537878.1">
    <property type="nucleotide sequence ID" value="NZ_DF970259.1"/>
</dbReference>
<name>A0A0K8QQY2_9GAMM</name>
<evidence type="ECO:0000256" key="9">
    <source>
        <dbReference type="RuleBase" id="RU003820"/>
    </source>
</evidence>
<dbReference type="PROSITE" id="PS50903">
    <property type="entry name" value="RUBREDOXIN_LIKE"/>
    <property type="match status" value="1"/>
</dbReference>
<dbReference type="CDD" id="cd00730">
    <property type="entry name" value="rubredoxin"/>
    <property type="match status" value="1"/>
</dbReference>
<dbReference type="AlphaFoldDB" id="A0A0K8QQY2"/>
<dbReference type="STRING" id="1475481.GCA_000953855_02701"/>
<evidence type="ECO:0000256" key="7">
    <source>
        <dbReference type="ARBA" id="ARBA00022982"/>
    </source>
</evidence>
<dbReference type="InterPro" id="IPR024935">
    <property type="entry name" value="Rubredoxin_dom"/>
</dbReference>
<sequence>MNATAATAVQTQTYRKFMCVVCGFIYDEALGHPEDGIPPGTRWEDIPDTWTCPDCGVTKADFELIVEN</sequence>
<dbReference type="PANTHER" id="PTHR47627">
    <property type="entry name" value="RUBREDOXIN"/>
    <property type="match status" value="1"/>
</dbReference>
<dbReference type="PROSITE" id="PS00202">
    <property type="entry name" value="RUBREDOXIN"/>
    <property type="match status" value="1"/>
</dbReference>
<keyword evidence="12" id="KW-1185">Reference proteome</keyword>
<evidence type="ECO:0000313" key="11">
    <source>
        <dbReference type="EMBL" id="GAP67329.1"/>
    </source>
</evidence>
<evidence type="ECO:0000313" key="12">
    <source>
        <dbReference type="Proteomes" id="UP000253740"/>
    </source>
</evidence>
<keyword evidence="5" id="KW-0813">Transport</keyword>
<dbReference type="InterPro" id="IPR050526">
    <property type="entry name" value="Rubredoxin_ET"/>
</dbReference>
<comment type="pathway">
    <text evidence="3">Hydrocarbon metabolism; alkane degradation.</text>
</comment>
<keyword evidence="6 9" id="KW-0479">Metal-binding</keyword>
<dbReference type="Gene3D" id="2.20.28.10">
    <property type="match status" value="1"/>
</dbReference>
<dbReference type="Pfam" id="PF00301">
    <property type="entry name" value="Rubredoxin"/>
    <property type="match status" value="1"/>
</dbReference>
<gene>
    <name evidence="11" type="ORF">MBSD_n2650</name>
</gene>
<keyword evidence="8 9" id="KW-0408">Iron</keyword>
<dbReference type="GO" id="GO:0043448">
    <property type="term" value="P:alkane catabolic process"/>
    <property type="evidence" value="ECO:0007669"/>
    <property type="project" value="TreeGrafter"/>
</dbReference>
<comment type="function">
    <text evidence="2">Involved in the hydrocarbon hydroxylating system, which transfers electrons from NADH to rubredoxin reductase and then through rubredoxin to alkane 1 monooxygenase.</text>
</comment>
<dbReference type="FunFam" id="2.20.28.10:FF:000001">
    <property type="entry name" value="Rubredoxin"/>
    <property type="match status" value="1"/>
</dbReference>
<dbReference type="PRINTS" id="PR00163">
    <property type="entry name" value="RUBREDOXIN"/>
</dbReference>
<dbReference type="InterPro" id="IPR024934">
    <property type="entry name" value="Rubredoxin-like_dom"/>
</dbReference>
<dbReference type="GO" id="GO:0009055">
    <property type="term" value="F:electron transfer activity"/>
    <property type="evidence" value="ECO:0007669"/>
    <property type="project" value="TreeGrafter"/>
</dbReference>
<dbReference type="EMBL" id="DF970259">
    <property type="protein sequence ID" value="GAP67329.1"/>
    <property type="molecule type" value="Genomic_DNA"/>
</dbReference>
<evidence type="ECO:0000256" key="2">
    <source>
        <dbReference type="ARBA" id="ARBA00002792"/>
    </source>
</evidence>
<evidence type="ECO:0000256" key="4">
    <source>
        <dbReference type="ARBA" id="ARBA00005337"/>
    </source>
</evidence>
<dbReference type="PANTHER" id="PTHR47627:SF1">
    <property type="entry name" value="RUBREDOXIN-1-RELATED"/>
    <property type="match status" value="1"/>
</dbReference>
<organism evidence="11">
    <name type="scientific">Mizugakiibacter sediminis</name>
    <dbReference type="NCBI Taxonomy" id="1475481"/>
    <lineage>
        <taxon>Bacteria</taxon>
        <taxon>Pseudomonadati</taxon>
        <taxon>Pseudomonadota</taxon>
        <taxon>Gammaproteobacteria</taxon>
        <taxon>Lysobacterales</taxon>
        <taxon>Rhodanobacteraceae</taxon>
        <taxon>Mizugakiibacter</taxon>
    </lineage>
</organism>
<evidence type="ECO:0000256" key="6">
    <source>
        <dbReference type="ARBA" id="ARBA00022723"/>
    </source>
</evidence>
<evidence type="ECO:0000256" key="8">
    <source>
        <dbReference type="ARBA" id="ARBA00023004"/>
    </source>
</evidence>
<feature type="domain" description="Rubredoxin-like" evidence="10">
    <location>
        <begin position="14"/>
        <end position="65"/>
    </location>
</feature>
<proteinExistence type="inferred from homology"/>
<reference evidence="11" key="1">
    <citation type="submission" date="2015-08" db="EMBL/GenBank/DDBJ databases">
        <title>Complete DNA Sequence of Pseudomonas syringae pv. actinidiae, the Causal Agent of Kiwifruit Canker Disease.</title>
        <authorList>
            <person name="Rikkerink E.H.A."/>
            <person name="Fineran P.C."/>
        </authorList>
    </citation>
    <scope>NUCLEOTIDE SEQUENCE</scope>
    <source>
        <strain evidence="11">SkMP5</strain>
    </source>
</reference>
<keyword evidence="7 9" id="KW-0249">Electron transport</keyword>
<dbReference type="OrthoDB" id="9800607at2"/>
<dbReference type="InterPro" id="IPR018527">
    <property type="entry name" value="Rubredoxin_Fe_BS"/>
</dbReference>